<keyword evidence="3" id="KW-1185">Reference proteome</keyword>
<feature type="region of interest" description="Disordered" evidence="1">
    <location>
        <begin position="1"/>
        <end position="153"/>
    </location>
</feature>
<feature type="compositionally biased region" description="Basic and acidic residues" evidence="1">
    <location>
        <begin position="53"/>
        <end position="66"/>
    </location>
</feature>
<feature type="compositionally biased region" description="Polar residues" evidence="1">
    <location>
        <begin position="67"/>
        <end position="81"/>
    </location>
</feature>
<sequence>MHESSESLPLVIPIQETPCGEESNQSLVDKNLTKSRDLENESLRNVSSSVEQEATKSQELEDESIRNESSSVEQEATQSQELENESIRNESSSVEQEATQSQELENESIRNESSSVEQEATQSQELENESIRNESSSVEQEATQSQGNGSKESISSRVELIHIKNLVALCKNPRQCLVKLEMLWGGQRTHSESEDRCLTFFSTPVDSRNKKQKLIVMEIKKQIEARFESVQAQIYHSPYLKPWEKDSHRQDAFQRMTEEINRVSNRHDEFRFFLSDKMSNKIVSLVLDFHGGYELDEVSQFYYAAVTYRLSKLKIKNSCRTLSMDPDTFTISRQCSRPKVSVICAKARATVDELPAVLTPPTCSEISLAQRVNQYQSHHESSCHALIVFILVQYSSDDQKTCVCYAVDCCVSHAVPRVPAQDKRATHASAFLNRYFVGVARVAVAPGGTGVGKQRRVADPGLVSCLATV</sequence>
<protein>
    <submittedName>
        <fullName evidence="2">Uncharacterized protein</fullName>
    </submittedName>
</protein>
<evidence type="ECO:0000313" key="3">
    <source>
        <dbReference type="Proteomes" id="UP000678499"/>
    </source>
</evidence>
<dbReference type="Proteomes" id="UP000678499">
    <property type="component" value="Unassembled WGS sequence"/>
</dbReference>
<name>A0A7R9GIN5_9CRUS</name>
<feature type="compositionally biased region" description="Polar residues" evidence="1">
    <location>
        <begin position="43"/>
        <end position="52"/>
    </location>
</feature>
<feature type="compositionally biased region" description="Basic and acidic residues" evidence="1">
    <location>
        <begin position="31"/>
        <end position="42"/>
    </location>
</feature>
<feature type="compositionally biased region" description="Polar residues" evidence="1">
    <location>
        <begin position="89"/>
        <end position="103"/>
    </location>
</feature>
<dbReference type="EMBL" id="CAJPEX010006685">
    <property type="protein sequence ID" value="CAG0924162.1"/>
    <property type="molecule type" value="Genomic_DNA"/>
</dbReference>
<evidence type="ECO:0000313" key="2">
    <source>
        <dbReference type="EMBL" id="CAD7284010.1"/>
    </source>
</evidence>
<feature type="compositionally biased region" description="Polar residues" evidence="1">
    <location>
        <begin position="133"/>
        <end position="153"/>
    </location>
</feature>
<feature type="non-terminal residue" evidence="2">
    <location>
        <position position="469"/>
    </location>
</feature>
<evidence type="ECO:0000256" key="1">
    <source>
        <dbReference type="SAM" id="MobiDB-lite"/>
    </source>
</evidence>
<feature type="compositionally biased region" description="Polar residues" evidence="1">
    <location>
        <begin position="111"/>
        <end position="125"/>
    </location>
</feature>
<gene>
    <name evidence="2" type="ORF">NMOB1V02_LOCUS11618</name>
</gene>
<dbReference type="EMBL" id="OA888722">
    <property type="protein sequence ID" value="CAD7284010.1"/>
    <property type="molecule type" value="Genomic_DNA"/>
</dbReference>
<organism evidence="2">
    <name type="scientific">Notodromas monacha</name>
    <dbReference type="NCBI Taxonomy" id="399045"/>
    <lineage>
        <taxon>Eukaryota</taxon>
        <taxon>Metazoa</taxon>
        <taxon>Ecdysozoa</taxon>
        <taxon>Arthropoda</taxon>
        <taxon>Crustacea</taxon>
        <taxon>Oligostraca</taxon>
        <taxon>Ostracoda</taxon>
        <taxon>Podocopa</taxon>
        <taxon>Podocopida</taxon>
        <taxon>Cypridocopina</taxon>
        <taxon>Cypridoidea</taxon>
        <taxon>Cyprididae</taxon>
        <taxon>Notodromas</taxon>
    </lineage>
</organism>
<dbReference type="AlphaFoldDB" id="A0A7R9GIN5"/>
<reference evidence="2" key="1">
    <citation type="submission" date="2020-11" db="EMBL/GenBank/DDBJ databases">
        <authorList>
            <person name="Tran Van P."/>
        </authorList>
    </citation>
    <scope>NUCLEOTIDE SEQUENCE</scope>
</reference>
<accession>A0A7R9GIN5</accession>
<proteinExistence type="predicted"/>